<protein>
    <recommendedName>
        <fullName evidence="2">Ferredoxin</fullName>
    </recommendedName>
</protein>
<proteinExistence type="predicted"/>
<name>A0A7G9B5V7_9FIRM</name>
<evidence type="ECO:0000256" key="2">
    <source>
        <dbReference type="ARBA" id="ARBA00013529"/>
    </source>
</evidence>
<dbReference type="RefSeq" id="WP_187333457.1">
    <property type="nucleotide sequence ID" value="NZ_CP060490.1"/>
</dbReference>
<keyword evidence="9" id="KW-1185">Reference proteome</keyword>
<comment type="function">
    <text evidence="1">Ferredoxins are iron-sulfur proteins that transfer electrons in a wide variety of metabolic reactions.</text>
</comment>
<dbReference type="InterPro" id="IPR007160">
    <property type="entry name" value="DUF362"/>
</dbReference>
<feature type="domain" description="4Fe-4S ferredoxin-type" evidence="7">
    <location>
        <begin position="313"/>
        <end position="342"/>
    </location>
</feature>
<keyword evidence="3" id="KW-0004">4Fe-4S</keyword>
<dbReference type="GO" id="GO:0046872">
    <property type="term" value="F:metal ion binding"/>
    <property type="evidence" value="ECO:0007669"/>
    <property type="project" value="UniProtKB-KW"/>
</dbReference>
<dbReference type="SUPFAM" id="SSF54862">
    <property type="entry name" value="4Fe-4S ferredoxins"/>
    <property type="match status" value="1"/>
</dbReference>
<feature type="domain" description="4Fe-4S ferredoxin-type" evidence="7">
    <location>
        <begin position="343"/>
        <end position="371"/>
    </location>
</feature>
<accession>A0A7G9B5V7</accession>
<dbReference type="Proteomes" id="UP000515960">
    <property type="component" value="Chromosome"/>
</dbReference>
<dbReference type="EMBL" id="CP060490">
    <property type="protein sequence ID" value="QNL44938.1"/>
    <property type="molecule type" value="Genomic_DNA"/>
</dbReference>
<dbReference type="PROSITE" id="PS00198">
    <property type="entry name" value="4FE4S_FER_1"/>
    <property type="match status" value="2"/>
</dbReference>
<dbReference type="InterPro" id="IPR017896">
    <property type="entry name" value="4Fe4S_Fe-S-bd"/>
</dbReference>
<evidence type="ECO:0000256" key="3">
    <source>
        <dbReference type="ARBA" id="ARBA00022485"/>
    </source>
</evidence>
<reference evidence="8 9" key="1">
    <citation type="submission" date="2020-08" db="EMBL/GenBank/DDBJ databases">
        <authorList>
            <person name="Liu C."/>
            <person name="Sun Q."/>
        </authorList>
    </citation>
    <scope>NUCLEOTIDE SEQUENCE [LARGE SCALE GENOMIC DNA]</scope>
    <source>
        <strain evidence="8 9">NSJ-62</strain>
    </source>
</reference>
<evidence type="ECO:0000256" key="6">
    <source>
        <dbReference type="ARBA" id="ARBA00023014"/>
    </source>
</evidence>
<dbReference type="Gene3D" id="3.30.70.20">
    <property type="match status" value="1"/>
</dbReference>
<dbReference type="Pfam" id="PF00037">
    <property type="entry name" value="Fer4"/>
    <property type="match status" value="1"/>
</dbReference>
<keyword evidence="6" id="KW-0411">Iron-sulfur</keyword>
<sequence length="372" mass="40031">MRQVYAVRCPSYDQARQQMERLLSLCGGMAQFAQPGEDIVVKVNLLRPAPPEKAVSTHPAVAGAVSALIAAQGARAVLCDSPGSGYPYTESTLRSLYRQCGMEEAAERSGASLNFDLSSREVALPQGRLIRRAEVISPVLDADGVINVCKLKTHVFMGMTGAVKNHFGIIPGLGKVGFHAKLRDRELFARMLLDLCGFVSARLHVMDAVVAMEGDGPGESGRPRPVGWLLASEDAVALDYVACRMIGQEDSPVLRAAESFWGFDPLKVELVGASMEELFVPNFLLPCRREGMLGKATGLGAPVQRLLASALSSAPRIDHRRCVGCGICERSCPQGAISLAGGRAAVDRSRCIRCYCCHELCPQAAVLLRHEK</sequence>
<evidence type="ECO:0000256" key="4">
    <source>
        <dbReference type="ARBA" id="ARBA00022723"/>
    </source>
</evidence>
<gene>
    <name evidence="8" type="ORF">H8790_02530</name>
</gene>
<keyword evidence="5" id="KW-0408">Iron</keyword>
<dbReference type="PROSITE" id="PS51379">
    <property type="entry name" value="4FE4S_FER_2"/>
    <property type="match status" value="2"/>
</dbReference>
<dbReference type="GO" id="GO:0051539">
    <property type="term" value="F:4 iron, 4 sulfur cluster binding"/>
    <property type="evidence" value="ECO:0007669"/>
    <property type="project" value="UniProtKB-KW"/>
</dbReference>
<evidence type="ECO:0000256" key="5">
    <source>
        <dbReference type="ARBA" id="ARBA00023004"/>
    </source>
</evidence>
<keyword evidence="4" id="KW-0479">Metal-binding</keyword>
<dbReference type="InterPro" id="IPR050157">
    <property type="entry name" value="PSI_iron-sulfur_center"/>
</dbReference>
<dbReference type="KEGG" id="ohi:H8790_02530"/>
<dbReference type="AlphaFoldDB" id="A0A7G9B5V7"/>
<evidence type="ECO:0000259" key="7">
    <source>
        <dbReference type="PROSITE" id="PS51379"/>
    </source>
</evidence>
<dbReference type="InterPro" id="IPR017900">
    <property type="entry name" value="4Fe4S_Fe_S_CS"/>
</dbReference>
<dbReference type="PANTHER" id="PTHR24960">
    <property type="entry name" value="PHOTOSYSTEM I IRON-SULFUR CENTER-RELATED"/>
    <property type="match status" value="1"/>
</dbReference>
<organism evidence="8 9">
    <name type="scientific">Oscillibacter hominis</name>
    <dbReference type="NCBI Taxonomy" id="2763056"/>
    <lineage>
        <taxon>Bacteria</taxon>
        <taxon>Bacillati</taxon>
        <taxon>Bacillota</taxon>
        <taxon>Clostridia</taxon>
        <taxon>Eubacteriales</taxon>
        <taxon>Oscillospiraceae</taxon>
        <taxon>Oscillibacter</taxon>
    </lineage>
</organism>
<evidence type="ECO:0000256" key="1">
    <source>
        <dbReference type="ARBA" id="ARBA00003532"/>
    </source>
</evidence>
<evidence type="ECO:0000313" key="8">
    <source>
        <dbReference type="EMBL" id="QNL44938.1"/>
    </source>
</evidence>
<evidence type="ECO:0000313" key="9">
    <source>
        <dbReference type="Proteomes" id="UP000515960"/>
    </source>
</evidence>
<dbReference type="Pfam" id="PF04015">
    <property type="entry name" value="DUF362"/>
    <property type="match status" value="1"/>
</dbReference>